<dbReference type="STRING" id="1125699.HMPREF9194_00992"/>
<dbReference type="InterPro" id="IPR029044">
    <property type="entry name" value="Nucleotide-diphossugar_trans"/>
</dbReference>
<dbReference type="Proteomes" id="UP000014541">
    <property type="component" value="Unassembled WGS sequence"/>
</dbReference>
<dbReference type="CDD" id="cd00761">
    <property type="entry name" value="Glyco_tranf_GTA_type"/>
    <property type="match status" value="1"/>
</dbReference>
<accession>S3JXJ3</accession>
<dbReference type="EMBL" id="ATFF01000006">
    <property type="protein sequence ID" value="EPF30673.1"/>
    <property type="molecule type" value="Genomic_DNA"/>
</dbReference>
<dbReference type="Gene3D" id="3.90.550.10">
    <property type="entry name" value="Spore Coat Polysaccharide Biosynthesis Protein SpsA, Chain A"/>
    <property type="match status" value="1"/>
</dbReference>
<proteinExistence type="predicted"/>
<dbReference type="PANTHER" id="PTHR22916:SF3">
    <property type="entry name" value="UDP-GLCNAC:BETAGAL BETA-1,3-N-ACETYLGLUCOSAMINYLTRANSFERASE-LIKE PROTEIN 1"/>
    <property type="match status" value="1"/>
</dbReference>
<dbReference type="Pfam" id="PF00535">
    <property type="entry name" value="Glycos_transf_2"/>
    <property type="match status" value="1"/>
</dbReference>
<sequence>MKKNNIRFSIIVPVYNLENCIKQNIQSLLNQTYDNIEIIIVNDASTDSSVAQILSLGQFDKMTIINNKKNLGLLHTRLVGTQKASGDYILFMDGDDSFKKEACEILAKNLEEHPCDVLEFAYIRIPDNSIQYPPKVTKSRLEAMFIPPFSAGVTIWNKAYKSAIIKQAFSTVTPFYCTPAEDVFLSSIIASFTDDYHICNQVLYNYNIGQGISTRQNTVQTNKTYFSSMKKVCVELEKYFNQYNRQYVPIAAYAEKMLVGNAVHWFIQRHTKPDAVEDSYLLVLEYFSDEALRPILQELIHNAENYRTGKINYSRIGKNVIKAFVPGFLLEKLKQSVYR</sequence>
<dbReference type="PANTHER" id="PTHR22916">
    <property type="entry name" value="GLYCOSYLTRANSFERASE"/>
    <property type="match status" value="1"/>
</dbReference>
<gene>
    <name evidence="2" type="ORF">HMPREF9194_00992</name>
</gene>
<organism evidence="2 3">
    <name type="scientific">Treponema maltophilum ATCC 51939</name>
    <dbReference type="NCBI Taxonomy" id="1125699"/>
    <lineage>
        <taxon>Bacteria</taxon>
        <taxon>Pseudomonadati</taxon>
        <taxon>Spirochaetota</taxon>
        <taxon>Spirochaetia</taxon>
        <taxon>Spirochaetales</taxon>
        <taxon>Treponemataceae</taxon>
        <taxon>Treponema</taxon>
    </lineage>
</organism>
<evidence type="ECO:0000259" key="1">
    <source>
        <dbReference type="Pfam" id="PF00535"/>
    </source>
</evidence>
<name>S3JXJ3_TREMA</name>
<dbReference type="eggNOG" id="COG0463">
    <property type="taxonomic scope" value="Bacteria"/>
</dbReference>
<comment type="caution">
    <text evidence="2">The sequence shown here is derived from an EMBL/GenBank/DDBJ whole genome shotgun (WGS) entry which is preliminary data.</text>
</comment>
<reference evidence="2 3" key="1">
    <citation type="submission" date="2013-04" db="EMBL/GenBank/DDBJ databases">
        <title>The Genome Sequence of Treponema maltophilum ATCC 51939.</title>
        <authorList>
            <consortium name="The Broad Institute Genomics Platform"/>
            <person name="Earl A."/>
            <person name="Ward D."/>
            <person name="Feldgarden M."/>
            <person name="Gevers D."/>
            <person name="Leonetti C."/>
            <person name="Blanton J.M."/>
            <person name="Dewhirst F.E."/>
            <person name="Izard J."/>
            <person name="Walker B."/>
            <person name="Young S."/>
            <person name="Zeng Q."/>
            <person name="Gargeya S."/>
            <person name="Fitzgerald M."/>
            <person name="Haas B."/>
            <person name="Abouelleil A."/>
            <person name="Allen A.W."/>
            <person name="Alvarado L."/>
            <person name="Arachchi H.M."/>
            <person name="Berlin A.M."/>
            <person name="Chapman S.B."/>
            <person name="Gainer-Dewar J."/>
            <person name="Goldberg J."/>
            <person name="Griggs A."/>
            <person name="Gujja S."/>
            <person name="Hansen M."/>
            <person name="Howarth C."/>
            <person name="Imamovic A."/>
            <person name="Ireland A."/>
            <person name="Larimer J."/>
            <person name="McCowan C."/>
            <person name="Murphy C."/>
            <person name="Pearson M."/>
            <person name="Poon T.W."/>
            <person name="Priest M."/>
            <person name="Roberts A."/>
            <person name="Saif S."/>
            <person name="Shea T."/>
            <person name="Sisk P."/>
            <person name="Sykes S."/>
            <person name="Wortman J."/>
            <person name="Nusbaum C."/>
            <person name="Birren B."/>
        </authorList>
    </citation>
    <scope>NUCLEOTIDE SEQUENCE [LARGE SCALE GENOMIC DNA]</scope>
    <source>
        <strain evidence="2 3">ATCC 51939</strain>
    </source>
</reference>
<dbReference type="GO" id="GO:0016758">
    <property type="term" value="F:hexosyltransferase activity"/>
    <property type="evidence" value="ECO:0007669"/>
    <property type="project" value="UniProtKB-ARBA"/>
</dbReference>
<protein>
    <recommendedName>
        <fullName evidence="1">Glycosyltransferase 2-like domain-containing protein</fullName>
    </recommendedName>
</protein>
<keyword evidence="3" id="KW-1185">Reference proteome</keyword>
<evidence type="ECO:0000313" key="3">
    <source>
        <dbReference type="Proteomes" id="UP000014541"/>
    </source>
</evidence>
<dbReference type="InterPro" id="IPR001173">
    <property type="entry name" value="Glyco_trans_2-like"/>
</dbReference>
<dbReference type="HOGENOM" id="CLU_025996_25_1_12"/>
<dbReference type="OrthoDB" id="9811884at2"/>
<dbReference type="AlphaFoldDB" id="S3JXJ3"/>
<dbReference type="SUPFAM" id="SSF53448">
    <property type="entry name" value="Nucleotide-diphospho-sugar transferases"/>
    <property type="match status" value="1"/>
</dbReference>
<feature type="domain" description="Glycosyltransferase 2-like" evidence="1">
    <location>
        <begin position="9"/>
        <end position="137"/>
    </location>
</feature>
<dbReference type="RefSeq" id="WP_016525284.1">
    <property type="nucleotide sequence ID" value="NZ_KE332518.1"/>
</dbReference>
<evidence type="ECO:0000313" key="2">
    <source>
        <dbReference type="EMBL" id="EPF30673.1"/>
    </source>
</evidence>
<dbReference type="PATRIC" id="fig|1125699.3.peg.1016"/>